<dbReference type="EMBL" id="BDQF01000246">
    <property type="protein sequence ID" value="GAW84346.1"/>
    <property type="molecule type" value="Genomic_DNA"/>
</dbReference>
<protein>
    <submittedName>
        <fullName evidence="3">Variable surface protein</fullName>
    </submittedName>
</protein>
<dbReference type="RefSeq" id="XP_028546935.1">
    <property type="nucleotide sequence ID" value="XM_028691134.1"/>
</dbReference>
<keyword evidence="2" id="KW-0472">Membrane</keyword>
<keyword evidence="4" id="KW-1185">Reference proteome</keyword>
<feature type="compositionally biased region" description="Basic and acidic residues" evidence="1">
    <location>
        <begin position="391"/>
        <end position="403"/>
    </location>
</feature>
<dbReference type="Proteomes" id="UP000195521">
    <property type="component" value="Unassembled WGS sequence"/>
</dbReference>
<feature type="compositionally biased region" description="Low complexity" evidence="1">
    <location>
        <begin position="426"/>
        <end position="457"/>
    </location>
</feature>
<organism evidence="3 4">
    <name type="scientific">Plasmodium gonderi</name>
    <dbReference type="NCBI Taxonomy" id="77519"/>
    <lineage>
        <taxon>Eukaryota</taxon>
        <taxon>Sar</taxon>
        <taxon>Alveolata</taxon>
        <taxon>Apicomplexa</taxon>
        <taxon>Aconoidasida</taxon>
        <taxon>Haemosporida</taxon>
        <taxon>Plasmodiidae</taxon>
        <taxon>Plasmodium</taxon>
        <taxon>Plasmodium (Plasmodium)</taxon>
    </lineage>
</organism>
<evidence type="ECO:0000313" key="3">
    <source>
        <dbReference type="EMBL" id="GAW84346.1"/>
    </source>
</evidence>
<evidence type="ECO:0000256" key="2">
    <source>
        <dbReference type="SAM" id="Phobius"/>
    </source>
</evidence>
<accession>A0A1Y1JP34</accession>
<sequence>MDHTRKEEWVNLTFYLRIEGILKELSSYKSCYDDFIKEVESQNKSDYENYCNEIKNSNDSSTWIFDFCLKFARNLKSIKEMNGENAQKNCLCFNYWVFYEIWKKEENKMDNVYDRRIYSELYEIGKKINSESGGYYCACYFYGILDKWKKEKDLHDYFKNFKEIKEKVSSKNIECNLYLSYLQYMKKVYEEHENYCCIYGDPDCRRYFDCDYDKKPSILSSKLSCLNKDKVEHEGSDLYGGDASEDLLLDNTMIIKHGRCIPTKDDKGVPLGYKCVFPEYQRHTTEYKNGEKPSEHPDLWKHIHVIDLKTHEDVTNNIFNNMGVKNSNNLFQEDIVTLFAEVPPNVRNSYVENEEIACLLRKSNKPEKCKKLKEKREYKFLKEIIKSKGLLDEGNKSHERDPELTVGGNTAQDVDSNNPVNPSPLQVQVSASTVQESASEEQASASSVHVSDSSVPVITQPGKKGVSTVHVLAKPDERGESLVQENTKRAESINAHVENDDHVIVSESGIGLMQNKIFRIGTATILGVGALFLFFLYYKVNLNLDMKYTYFTPFGSWLNRRAFKKTKQNYDLQEGFRGELLKNTSQFDRAIPNRNRVRIYYHSQNCT</sequence>
<proteinExistence type="predicted"/>
<name>A0A1Y1JP34_PLAGO</name>
<dbReference type="GeneID" id="39745154"/>
<keyword evidence="2" id="KW-1133">Transmembrane helix</keyword>
<feature type="compositionally biased region" description="Polar residues" evidence="1">
    <location>
        <begin position="407"/>
        <end position="425"/>
    </location>
</feature>
<gene>
    <name evidence="3" type="ORF">PGO_002475</name>
</gene>
<keyword evidence="2" id="KW-0812">Transmembrane</keyword>
<dbReference type="OrthoDB" id="380127at2759"/>
<evidence type="ECO:0000313" key="4">
    <source>
        <dbReference type="Proteomes" id="UP000195521"/>
    </source>
</evidence>
<dbReference type="InterPro" id="IPR008780">
    <property type="entry name" value="Plasmodium_Vir"/>
</dbReference>
<comment type="caution">
    <text evidence="3">The sequence shown here is derived from an EMBL/GenBank/DDBJ whole genome shotgun (WGS) entry which is preliminary data.</text>
</comment>
<feature type="transmembrane region" description="Helical" evidence="2">
    <location>
        <begin position="517"/>
        <end position="538"/>
    </location>
</feature>
<reference evidence="4" key="1">
    <citation type="submission" date="2017-04" db="EMBL/GenBank/DDBJ databases">
        <title>Plasmodium gonderi genome.</title>
        <authorList>
            <person name="Arisue N."/>
            <person name="Honma H."/>
            <person name="Kawai S."/>
            <person name="Tougan T."/>
            <person name="Tanabe K."/>
            <person name="Horii T."/>
        </authorList>
    </citation>
    <scope>NUCLEOTIDE SEQUENCE [LARGE SCALE GENOMIC DNA]</scope>
    <source>
        <strain evidence="4">ATCC 30045</strain>
    </source>
</reference>
<evidence type="ECO:0000256" key="1">
    <source>
        <dbReference type="SAM" id="MobiDB-lite"/>
    </source>
</evidence>
<dbReference type="AlphaFoldDB" id="A0A1Y1JP34"/>
<feature type="region of interest" description="Disordered" evidence="1">
    <location>
        <begin position="391"/>
        <end position="459"/>
    </location>
</feature>
<dbReference type="Pfam" id="PF05795">
    <property type="entry name" value="Plasmodium_Vir"/>
    <property type="match status" value="2"/>
</dbReference>